<dbReference type="Proteomes" id="UP001055153">
    <property type="component" value="Unassembled WGS sequence"/>
</dbReference>
<comment type="caution">
    <text evidence="7">The sequence shown here is derived from an EMBL/GenBank/DDBJ whole genome shotgun (WGS) entry which is preliminary data.</text>
</comment>
<keyword evidence="2" id="KW-0698">rRNA processing</keyword>
<reference evidence="7" key="2">
    <citation type="submission" date="2021-08" db="EMBL/GenBank/DDBJ databases">
        <authorList>
            <person name="Tani A."/>
            <person name="Ola A."/>
            <person name="Ogura Y."/>
            <person name="Katsura K."/>
            <person name="Hayashi T."/>
        </authorList>
    </citation>
    <scope>NUCLEOTIDE SEQUENCE</scope>
    <source>
        <strain evidence="7">DSM 17168</strain>
    </source>
</reference>
<name>A0ABQ4S975_9HYPH</name>
<dbReference type="PANTHER" id="PTHR47816">
    <property type="entry name" value="RIBOSOMAL RNA SMALL SUBUNIT METHYLTRANSFERASE C"/>
    <property type="match status" value="1"/>
</dbReference>
<dbReference type="PANTHER" id="PTHR47816:SF4">
    <property type="entry name" value="RIBOSOMAL RNA SMALL SUBUNIT METHYLTRANSFERASE C"/>
    <property type="match status" value="1"/>
</dbReference>
<dbReference type="CDD" id="cd02440">
    <property type="entry name" value="AdoMet_MTases"/>
    <property type="match status" value="1"/>
</dbReference>
<reference evidence="7" key="1">
    <citation type="journal article" date="2021" name="Front. Microbiol.">
        <title>Comprehensive Comparative Genomics and Phenotyping of Methylobacterium Species.</title>
        <authorList>
            <person name="Alessa O."/>
            <person name="Ogura Y."/>
            <person name="Fujitani Y."/>
            <person name="Takami H."/>
            <person name="Hayashi T."/>
            <person name="Sahin N."/>
            <person name="Tani A."/>
        </authorList>
    </citation>
    <scope>NUCLEOTIDE SEQUENCE</scope>
    <source>
        <strain evidence="7">DSM 17168</strain>
    </source>
</reference>
<evidence type="ECO:0000256" key="4">
    <source>
        <dbReference type="ARBA" id="ARBA00022679"/>
    </source>
</evidence>
<dbReference type="SUPFAM" id="SSF53335">
    <property type="entry name" value="S-adenosyl-L-methionine-dependent methyltransferases"/>
    <property type="match status" value="1"/>
</dbReference>
<gene>
    <name evidence="7" type="primary">rsmC</name>
    <name evidence="7" type="ORF">GMJLKIPL_1674</name>
</gene>
<protein>
    <submittedName>
        <fullName evidence="7">Ribosomal RNA small subunit methyltransferase C</fullName>
    </submittedName>
</protein>
<keyword evidence="5" id="KW-0949">S-adenosyl-L-methionine</keyword>
<evidence type="ECO:0000256" key="2">
    <source>
        <dbReference type="ARBA" id="ARBA00022552"/>
    </source>
</evidence>
<evidence type="ECO:0000259" key="6">
    <source>
        <dbReference type="Pfam" id="PF05175"/>
    </source>
</evidence>
<dbReference type="Pfam" id="PF05175">
    <property type="entry name" value="MTS"/>
    <property type="match status" value="1"/>
</dbReference>
<keyword evidence="4" id="KW-0808">Transferase</keyword>
<dbReference type="InterPro" id="IPR029063">
    <property type="entry name" value="SAM-dependent_MTases_sf"/>
</dbReference>
<evidence type="ECO:0000313" key="8">
    <source>
        <dbReference type="Proteomes" id="UP001055153"/>
    </source>
</evidence>
<feature type="domain" description="Methyltransferase small" evidence="6">
    <location>
        <begin position="151"/>
        <end position="315"/>
    </location>
</feature>
<evidence type="ECO:0000313" key="7">
    <source>
        <dbReference type="EMBL" id="GJD99756.1"/>
    </source>
</evidence>
<dbReference type="GO" id="GO:0008168">
    <property type="term" value="F:methyltransferase activity"/>
    <property type="evidence" value="ECO:0007669"/>
    <property type="project" value="UniProtKB-KW"/>
</dbReference>
<evidence type="ECO:0000256" key="1">
    <source>
        <dbReference type="ARBA" id="ARBA00022490"/>
    </source>
</evidence>
<organism evidence="7 8">
    <name type="scientific">Methylobacterium isbiliense</name>
    <dbReference type="NCBI Taxonomy" id="315478"/>
    <lineage>
        <taxon>Bacteria</taxon>
        <taxon>Pseudomonadati</taxon>
        <taxon>Pseudomonadota</taxon>
        <taxon>Alphaproteobacteria</taxon>
        <taxon>Hyphomicrobiales</taxon>
        <taxon>Methylobacteriaceae</taxon>
        <taxon>Methylobacterium</taxon>
    </lineage>
</organism>
<keyword evidence="8" id="KW-1185">Reference proteome</keyword>
<sequence length="319" mass="33113">MPSVDATIGIRPGSAAAGAASAVYGLPPAVLAEVPSGALQFSPTIPGSAALEDLGPGSLDSLVLLAPPGTIERRAALALGLRALAPGGSLTALAPKDRGGTRLSRELAGFGCAVEEAAKRHHRICRTRRPAAPTGLEEAIAAGAPRMVPEIGLWSQPGVFSWNRIDPGTALLLAHLPPLAGRGGDLGCGIGVIARAVLASPRVTALTLVDIDRRAVEAARRNLTDPRAQVVWADARVEGALPERLDFVVSNPPFHHEGAEDQALGQTLIRRAAAALRPGGSFWLTANTHLPYEAVLAEAFRQVTPVAAANGYKLYEARR</sequence>
<dbReference type="PROSITE" id="PS00092">
    <property type="entry name" value="N6_MTASE"/>
    <property type="match status" value="1"/>
</dbReference>
<keyword evidence="1" id="KW-0963">Cytoplasm</keyword>
<proteinExistence type="predicted"/>
<evidence type="ECO:0000256" key="5">
    <source>
        <dbReference type="ARBA" id="ARBA00022691"/>
    </source>
</evidence>
<keyword evidence="3 7" id="KW-0489">Methyltransferase</keyword>
<dbReference type="InterPro" id="IPR002052">
    <property type="entry name" value="DNA_methylase_N6_adenine_CS"/>
</dbReference>
<dbReference type="Gene3D" id="3.40.50.150">
    <property type="entry name" value="Vaccinia Virus protein VP39"/>
    <property type="match status" value="1"/>
</dbReference>
<accession>A0ABQ4S975</accession>
<dbReference type="GO" id="GO:0032259">
    <property type="term" value="P:methylation"/>
    <property type="evidence" value="ECO:0007669"/>
    <property type="project" value="UniProtKB-KW"/>
</dbReference>
<dbReference type="InterPro" id="IPR046977">
    <property type="entry name" value="RsmC/RlmG"/>
</dbReference>
<dbReference type="EMBL" id="BPQQ01000018">
    <property type="protein sequence ID" value="GJD99756.1"/>
    <property type="molecule type" value="Genomic_DNA"/>
</dbReference>
<dbReference type="InterPro" id="IPR007848">
    <property type="entry name" value="Small_mtfrase_dom"/>
</dbReference>
<evidence type="ECO:0000256" key="3">
    <source>
        <dbReference type="ARBA" id="ARBA00022603"/>
    </source>
</evidence>